<dbReference type="OrthoDB" id="1435962at2"/>
<gene>
    <name evidence="1" type="ORF">Oscil6304_3301</name>
</gene>
<dbReference type="PATRIC" id="fig|56110.3.peg.3946"/>
<evidence type="ECO:0000313" key="2">
    <source>
        <dbReference type="Proteomes" id="UP000010367"/>
    </source>
</evidence>
<dbReference type="eggNOG" id="ENOG50320QE">
    <property type="taxonomic scope" value="Bacteria"/>
</dbReference>
<dbReference type="STRING" id="56110.Oscil6304_3301"/>
<dbReference type="Proteomes" id="UP000010367">
    <property type="component" value="Chromosome"/>
</dbReference>
<dbReference type="RefSeq" id="WP_015149506.1">
    <property type="nucleotide sequence ID" value="NC_019693.1"/>
</dbReference>
<name>K9TL62_9CYAN</name>
<dbReference type="InParanoid" id="K9TL62"/>
<dbReference type="AlphaFoldDB" id="K9TL62"/>
<organism evidence="1 2">
    <name type="scientific">Oscillatoria acuminata PCC 6304</name>
    <dbReference type="NCBI Taxonomy" id="56110"/>
    <lineage>
        <taxon>Bacteria</taxon>
        <taxon>Bacillati</taxon>
        <taxon>Cyanobacteriota</taxon>
        <taxon>Cyanophyceae</taxon>
        <taxon>Oscillatoriophycideae</taxon>
        <taxon>Oscillatoriales</taxon>
        <taxon>Oscillatoriaceae</taxon>
        <taxon>Oscillatoria</taxon>
    </lineage>
</organism>
<evidence type="ECO:0000313" key="1">
    <source>
        <dbReference type="EMBL" id="AFY82876.1"/>
    </source>
</evidence>
<keyword evidence="2" id="KW-1185">Reference proteome</keyword>
<protein>
    <recommendedName>
        <fullName evidence="3">DUF4145 domain-containing protein</fullName>
    </recommendedName>
</protein>
<dbReference type="HOGENOM" id="CLU_102151_0_0_3"/>
<sequence>MTLPSHLFEKYLTRFDELIEKGNELCNKVKEIPEPNPITLTIIRELTEEENNLLHEQITIWEIQYFSLIDKIIPSKSTHRSIIDDKNKCRFYTRKGMLKTYLSQLKGIKEDYVAGMFSDLALEIEAEIAADYMGQAEHLLTEDSKGKYNHVPAAVLAGAVLEKGLRTLCLKHELPVTVQKNDNSRGKVRFLSMGPLIQSLTKAGVFESNKGNQLTTWAGIRNSAAHGREEEFKKEDVESMIKGIKIFLDEYLQ</sequence>
<dbReference type="EMBL" id="CP003607">
    <property type="protein sequence ID" value="AFY82876.1"/>
    <property type="molecule type" value="Genomic_DNA"/>
</dbReference>
<accession>K9TL62</accession>
<proteinExistence type="predicted"/>
<evidence type="ECO:0008006" key="3">
    <source>
        <dbReference type="Google" id="ProtNLM"/>
    </source>
</evidence>
<dbReference type="KEGG" id="oac:Oscil6304_3301"/>
<reference evidence="1 2" key="1">
    <citation type="submission" date="2012-06" db="EMBL/GenBank/DDBJ databases">
        <title>Finished chromosome of genome of Oscillatoria acuminata PCC 6304.</title>
        <authorList>
            <consortium name="US DOE Joint Genome Institute"/>
            <person name="Gugger M."/>
            <person name="Coursin T."/>
            <person name="Rippka R."/>
            <person name="Tandeau De Marsac N."/>
            <person name="Huntemann M."/>
            <person name="Wei C.-L."/>
            <person name="Han J."/>
            <person name="Detter J.C."/>
            <person name="Han C."/>
            <person name="Tapia R."/>
            <person name="Davenport K."/>
            <person name="Daligault H."/>
            <person name="Erkkila T."/>
            <person name="Gu W."/>
            <person name="Munk A.C.C."/>
            <person name="Teshima H."/>
            <person name="Xu Y."/>
            <person name="Chain P."/>
            <person name="Chen A."/>
            <person name="Krypides N."/>
            <person name="Mavromatis K."/>
            <person name="Markowitz V."/>
            <person name="Szeto E."/>
            <person name="Ivanova N."/>
            <person name="Mikhailova N."/>
            <person name="Ovchinnikova G."/>
            <person name="Pagani I."/>
            <person name="Pati A."/>
            <person name="Goodwin L."/>
            <person name="Peters L."/>
            <person name="Pitluck S."/>
            <person name="Woyke T."/>
            <person name="Kerfeld C."/>
        </authorList>
    </citation>
    <scope>NUCLEOTIDE SEQUENCE [LARGE SCALE GENOMIC DNA]</scope>
    <source>
        <strain evidence="1 2">PCC 6304</strain>
    </source>
</reference>